<dbReference type="InterPro" id="IPR000941">
    <property type="entry name" value="Enolase"/>
</dbReference>
<dbReference type="PANTHER" id="PTHR11902:SF1">
    <property type="entry name" value="ENOLASE"/>
    <property type="match status" value="1"/>
</dbReference>
<dbReference type="UniPathway" id="UPA00109">
    <property type="reaction ID" value="UER00187"/>
</dbReference>
<dbReference type="InterPro" id="IPR036849">
    <property type="entry name" value="Enolase-like_C_sf"/>
</dbReference>
<dbReference type="SMART" id="SM01192">
    <property type="entry name" value="Enolase_C"/>
    <property type="match status" value="1"/>
</dbReference>
<dbReference type="OrthoDB" id="1739814at2759"/>
<dbReference type="EMBL" id="WBNG01004238">
    <property type="protein sequence ID" value="NXD32250.1"/>
    <property type="molecule type" value="Genomic_DNA"/>
</dbReference>
<sequence length="68" mass="7962">SSEFYKDGKYDLDFKNPNSDPSKWLTGEQLADVYNKLVEKYDIVSIEDPFDQDDWSAWSHLTQATKIQ</sequence>
<dbReference type="GO" id="GO:0000287">
    <property type="term" value="F:magnesium ion binding"/>
    <property type="evidence" value="ECO:0007669"/>
    <property type="project" value="InterPro"/>
</dbReference>
<accession>A0A851V0K4</accession>
<dbReference type="Gene3D" id="3.20.20.120">
    <property type="entry name" value="Enolase-like C-terminal domain"/>
    <property type="match status" value="1"/>
</dbReference>
<keyword evidence="5" id="KW-0456">Lyase</keyword>
<dbReference type="GO" id="GO:0000015">
    <property type="term" value="C:phosphopyruvate hydratase complex"/>
    <property type="evidence" value="ECO:0007669"/>
    <property type="project" value="InterPro"/>
</dbReference>
<dbReference type="SUPFAM" id="SSF51604">
    <property type="entry name" value="Enolase C-terminal domain-like"/>
    <property type="match status" value="1"/>
</dbReference>
<evidence type="ECO:0000256" key="4">
    <source>
        <dbReference type="ARBA" id="ARBA00023152"/>
    </source>
</evidence>
<evidence type="ECO:0000256" key="5">
    <source>
        <dbReference type="ARBA" id="ARBA00023239"/>
    </source>
</evidence>
<gene>
    <name evidence="9" type="primary">Eno</name>
    <name evidence="9" type="ORF">ELAFOR_R15765</name>
</gene>
<dbReference type="PANTHER" id="PTHR11902">
    <property type="entry name" value="ENOLASE"/>
    <property type="match status" value="1"/>
</dbReference>
<comment type="similarity">
    <text evidence="2">Belongs to the enolase family.</text>
</comment>
<evidence type="ECO:0000313" key="9">
    <source>
        <dbReference type="EMBL" id="NXD32250.1"/>
    </source>
</evidence>
<name>A0A851V0K4_9PASS</name>
<comment type="caution">
    <text evidence="9">The sequence shown here is derived from an EMBL/GenBank/DDBJ whole genome shotgun (WGS) entry which is preliminary data.</text>
</comment>
<organism evidence="9 10">
    <name type="scientific">Elachura formosa</name>
    <name type="common">spotted wren-babbler</name>
    <dbReference type="NCBI Taxonomy" id="1463973"/>
    <lineage>
        <taxon>Eukaryota</taxon>
        <taxon>Metazoa</taxon>
        <taxon>Chordata</taxon>
        <taxon>Craniata</taxon>
        <taxon>Vertebrata</taxon>
        <taxon>Euteleostomi</taxon>
        <taxon>Archelosauria</taxon>
        <taxon>Archosauria</taxon>
        <taxon>Dinosauria</taxon>
        <taxon>Saurischia</taxon>
        <taxon>Theropoda</taxon>
        <taxon>Coelurosauria</taxon>
        <taxon>Aves</taxon>
        <taxon>Neognathae</taxon>
        <taxon>Neoaves</taxon>
        <taxon>Telluraves</taxon>
        <taxon>Australaves</taxon>
        <taxon>Passeriformes</taxon>
        <taxon>Elachuridae</taxon>
        <taxon>Elachura</taxon>
    </lineage>
</organism>
<dbReference type="InterPro" id="IPR020810">
    <property type="entry name" value="Enolase_C"/>
</dbReference>
<evidence type="ECO:0000256" key="6">
    <source>
        <dbReference type="ARBA" id="ARBA00031125"/>
    </source>
</evidence>
<dbReference type="Proteomes" id="UP000623542">
    <property type="component" value="Unassembled WGS sequence"/>
</dbReference>
<protein>
    <recommendedName>
        <fullName evidence="3">phosphopyruvate hydratase</fullName>
        <ecNumber evidence="3">4.2.1.11</ecNumber>
    </recommendedName>
    <alternativeName>
        <fullName evidence="6">2-phospho-D-glycerate hydro-lyase</fullName>
    </alternativeName>
    <alternativeName>
        <fullName evidence="7">2-phosphoglycerate dehydratase</fullName>
    </alternativeName>
</protein>
<proteinExistence type="inferred from homology"/>
<dbReference type="GO" id="GO:0004634">
    <property type="term" value="F:phosphopyruvate hydratase activity"/>
    <property type="evidence" value="ECO:0007669"/>
    <property type="project" value="UniProtKB-EC"/>
</dbReference>
<reference evidence="9" key="1">
    <citation type="submission" date="2019-09" db="EMBL/GenBank/DDBJ databases">
        <title>Bird 10,000 Genomes (B10K) Project - Family phase.</title>
        <authorList>
            <person name="Zhang G."/>
        </authorList>
    </citation>
    <scope>NUCLEOTIDE SEQUENCE</scope>
    <source>
        <strain evidence="9">B10K-IZCAS-20218</strain>
        <tissue evidence="9">Blood</tissue>
    </source>
</reference>
<dbReference type="Pfam" id="PF00113">
    <property type="entry name" value="Enolase_C"/>
    <property type="match status" value="1"/>
</dbReference>
<keyword evidence="4" id="KW-0324">Glycolysis</keyword>
<evidence type="ECO:0000256" key="1">
    <source>
        <dbReference type="ARBA" id="ARBA00005031"/>
    </source>
</evidence>
<evidence type="ECO:0000256" key="3">
    <source>
        <dbReference type="ARBA" id="ARBA00012058"/>
    </source>
</evidence>
<feature type="non-terminal residue" evidence="9">
    <location>
        <position position="1"/>
    </location>
</feature>
<dbReference type="AlphaFoldDB" id="A0A851V0K4"/>
<dbReference type="EC" id="4.2.1.11" evidence="3"/>
<keyword evidence="10" id="KW-1185">Reference proteome</keyword>
<comment type="pathway">
    <text evidence="1">Carbohydrate degradation; glycolysis; pyruvate from D-glyceraldehyde 3-phosphate: step 4/5.</text>
</comment>
<feature type="domain" description="Enolase C-terminal TIM barrel" evidence="8">
    <location>
        <begin position="1"/>
        <end position="68"/>
    </location>
</feature>
<dbReference type="GO" id="GO:0006096">
    <property type="term" value="P:glycolytic process"/>
    <property type="evidence" value="ECO:0007669"/>
    <property type="project" value="UniProtKB-UniPathway"/>
</dbReference>
<evidence type="ECO:0000259" key="8">
    <source>
        <dbReference type="SMART" id="SM01192"/>
    </source>
</evidence>
<feature type="non-terminal residue" evidence="9">
    <location>
        <position position="68"/>
    </location>
</feature>
<evidence type="ECO:0000256" key="2">
    <source>
        <dbReference type="ARBA" id="ARBA00009604"/>
    </source>
</evidence>
<evidence type="ECO:0000313" key="10">
    <source>
        <dbReference type="Proteomes" id="UP000623542"/>
    </source>
</evidence>
<evidence type="ECO:0000256" key="7">
    <source>
        <dbReference type="ARBA" id="ARBA00032132"/>
    </source>
</evidence>